<protein>
    <submittedName>
        <fullName evidence="1">Uncharacterized protein</fullName>
    </submittedName>
</protein>
<sequence length="231" mass="24944">MSYADLTVAQWNDLADGAARRLSEEIADRHGLTVPVGLQDTVYAGRSHRVALFERDGMRFALVPGGRPTLGHDAARFRPTPHQLASYADSAEEYGLPPLAEYVDATTSPVRSVELPAMLVAVEAFNPCEVSLTPDDPRVLNLIASKRAQLDGVSQSARHRETNLWGLTIGQDPYRHEATIERTTVCGGDGGSTTCGGSGFFLGWLALATAYRDKDFGQWLASDKGGTPLRS</sequence>
<dbReference type="EMBL" id="JADOTY010000001">
    <property type="protein sequence ID" value="MBG6105562.1"/>
    <property type="molecule type" value="Genomic_DNA"/>
</dbReference>
<keyword evidence="2" id="KW-1185">Reference proteome</keyword>
<evidence type="ECO:0000313" key="1">
    <source>
        <dbReference type="EMBL" id="MBG6105562.1"/>
    </source>
</evidence>
<accession>A0ABS0KA89</accession>
<proteinExistence type="predicted"/>
<evidence type="ECO:0000313" key="2">
    <source>
        <dbReference type="Proteomes" id="UP000631791"/>
    </source>
</evidence>
<gene>
    <name evidence="1" type="ORF">IW249_005976</name>
</gene>
<dbReference type="Proteomes" id="UP000631791">
    <property type="component" value="Unassembled WGS sequence"/>
</dbReference>
<dbReference type="RefSeq" id="WP_231392705.1">
    <property type="nucleotide sequence ID" value="NZ_JADOTY010000001.1"/>
</dbReference>
<reference evidence="1 2" key="1">
    <citation type="submission" date="2020-11" db="EMBL/GenBank/DDBJ databases">
        <title>Sequencing the genomes of 1000 actinobacteria strains.</title>
        <authorList>
            <person name="Klenk H.-P."/>
        </authorList>
    </citation>
    <scope>NUCLEOTIDE SEQUENCE [LARGE SCALE GENOMIC DNA]</scope>
    <source>
        <strain evidence="1 2">DSM 101695</strain>
    </source>
</reference>
<name>A0ABS0KA89_9ACTN</name>
<organism evidence="1 2">
    <name type="scientific">Micromonospora vinacea</name>
    <dbReference type="NCBI Taxonomy" id="709878"/>
    <lineage>
        <taxon>Bacteria</taxon>
        <taxon>Bacillati</taxon>
        <taxon>Actinomycetota</taxon>
        <taxon>Actinomycetes</taxon>
        <taxon>Micromonosporales</taxon>
        <taxon>Micromonosporaceae</taxon>
        <taxon>Micromonospora</taxon>
    </lineage>
</organism>
<comment type="caution">
    <text evidence="1">The sequence shown here is derived from an EMBL/GenBank/DDBJ whole genome shotgun (WGS) entry which is preliminary data.</text>
</comment>